<dbReference type="Pfam" id="PF01663">
    <property type="entry name" value="Phosphodiest"/>
    <property type="match status" value="1"/>
</dbReference>
<feature type="chain" id="PRO_5007462093" evidence="3">
    <location>
        <begin position="26"/>
        <end position="571"/>
    </location>
</feature>
<gene>
    <name evidence="4" type="ORF">HMPREF3185_01459</name>
</gene>
<dbReference type="Gene3D" id="3.30.1360.150">
    <property type="match status" value="1"/>
</dbReference>
<dbReference type="InterPro" id="IPR017850">
    <property type="entry name" value="Alkaline_phosphatase_core_sf"/>
</dbReference>
<dbReference type="SUPFAM" id="SSF53649">
    <property type="entry name" value="Alkaline phosphatase-like"/>
    <property type="match status" value="1"/>
</dbReference>
<dbReference type="CDD" id="cd16016">
    <property type="entry name" value="AP-SPAP"/>
    <property type="match status" value="1"/>
</dbReference>
<name>A0A134B5P0_9PORP</name>
<feature type="binding site" evidence="2">
    <location>
        <begin position="163"/>
        <end position="165"/>
    </location>
    <ligand>
        <name>substrate</name>
    </ligand>
</feature>
<keyword evidence="1" id="KW-0597">Phosphoprotein</keyword>
<dbReference type="InterPro" id="IPR002591">
    <property type="entry name" value="Phosphodiest/P_Trfase"/>
</dbReference>
<evidence type="ECO:0000256" key="2">
    <source>
        <dbReference type="PIRSR" id="PIRSR031924-51"/>
    </source>
</evidence>
<dbReference type="InterPro" id="IPR026263">
    <property type="entry name" value="Alkaline_phosphatase_prok"/>
</dbReference>
<evidence type="ECO:0000256" key="3">
    <source>
        <dbReference type="SAM" id="SignalP"/>
    </source>
</evidence>
<dbReference type="EMBL" id="LSDK01000095">
    <property type="protein sequence ID" value="KXB75262.1"/>
    <property type="molecule type" value="Genomic_DNA"/>
</dbReference>
<proteinExistence type="predicted"/>
<evidence type="ECO:0000256" key="1">
    <source>
        <dbReference type="PIRSR" id="PIRSR031924-50"/>
    </source>
</evidence>
<feature type="binding site" evidence="2">
    <location>
        <position position="103"/>
    </location>
    <ligand>
        <name>substrate</name>
    </ligand>
</feature>
<dbReference type="AlphaFoldDB" id="A0A134B5P0"/>
<dbReference type="STRING" id="322095.HMPREF3185_01459"/>
<dbReference type="OrthoDB" id="9766127at2"/>
<reference evidence="5" key="1">
    <citation type="submission" date="2016-01" db="EMBL/GenBank/DDBJ databases">
        <authorList>
            <person name="Mitreva M."/>
            <person name="Pepin K.H."/>
            <person name="Mihindukulasuriya K.A."/>
            <person name="Fulton R."/>
            <person name="Fronick C."/>
            <person name="O'Laughlin M."/>
            <person name="Miner T."/>
            <person name="Herter B."/>
            <person name="Rosa B.A."/>
            <person name="Cordes M."/>
            <person name="Tomlinson C."/>
            <person name="Wollam A."/>
            <person name="Palsikar V.B."/>
            <person name="Mardis E.R."/>
            <person name="Wilson R.K."/>
        </authorList>
    </citation>
    <scope>NUCLEOTIDE SEQUENCE [LARGE SCALE GENOMIC DNA]</scope>
    <source>
        <strain evidence="5">KA00683</strain>
    </source>
</reference>
<dbReference type="PATRIC" id="fig|322095.3.peg.1438"/>
<dbReference type="RefSeq" id="WP_082713179.1">
    <property type="nucleotide sequence ID" value="NZ_KQ960453.1"/>
</dbReference>
<protein>
    <submittedName>
        <fullName evidence="4">Type I phosphodiesterase / nucleotide pyrophosphatase</fullName>
    </submittedName>
</protein>
<accession>A0A134B5P0</accession>
<keyword evidence="5" id="KW-1185">Reference proteome</keyword>
<evidence type="ECO:0000313" key="4">
    <source>
        <dbReference type="EMBL" id="KXB75262.1"/>
    </source>
</evidence>
<comment type="caution">
    <text evidence="4">The sequence shown here is derived from an EMBL/GenBank/DDBJ whole genome shotgun (WGS) entry which is preliminary data.</text>
</comment>
<sequence>MIHKNLFGALALTALTLTAPVAAKAAPQHNRPRIVVTMMVDQMTWDYLYRYQARFVEGGFKRLLTQGFNCENTRINYIPAYTAIGHSSVHTGSVPSIHGIAGNDFFKDGNPIYCTQDTTVSSVGVPNGVSGQMSPRNLLTTTISDELRIATNFRSKTIGVAIKDRASILPAGHTANGAYWLDDKTGNFITSTYYMQDLPEWVKKFNARGRVAELLKDGWNTLYPIDTYRESTADAVPYEQPWDKDGKFPATLPLNTAELAKVKGPGVIRTTPMGNTLTFEMAKAAIEGESLGSRADETDFLAMSHSATDYVGHRYGTFAVETEDTYLRLDKDLADFFRYLDGRFGRDGYLFILTADHAAAHNLTFDRDHKIPGQAFRSDLARRIADSAACAYIGRDAQIVRGYMNYQVFFRQDLIDSLGVNRHGLYQAICKALKDKLPGVAYAVPAEEVAMAAIPDAIKTRIINGYRKGRSGDIFIVPDPGWYSKAGTSLPQGTTHGVWSPYDTHIPLIFMGHGVRAGHLYRETYITDIAATLAALLKTQYPSGCIGHPITEAFAPDATSAAPAATTTRRR</sequence>
<evidence type="ECO:0000313" key="5">
    <source>
        <dbReference type="Proteomes" id="UP000070224"/>
    </source>
</evidence>
<keyword evidence="3" id="KW-0732">Signal</keyword>
<dbReference type="GO" id="GO:0004035">
    <property type="term" value="F:alkaline phosphatase activity"/>
    <property type="evidence" value="ECO:0007669"/>
    <property type="project" value="InterPro"/>
</dbReference>
<feature type="active site" description="Phosphothreonine intermediate" evidence="1">
    <location>
        <position position="82"/>
    </location>
</feature>
<dbReference type="NCBIfam" id="NF042991">
    <property type="entry name" value="alk_phos_PafA"/>
    <property type="match status" value="1"/>
</dbReference>
<dbReference type="PIRSF" id="PIRSF031924">
    <property type="entry name" value="Pi-irrepressible_AP"/>
    <property type="match status" value="1"/>
</dbReference>
<dbReference type="Proteomes" id="UP000070224">
    <property type="component" value="Unassembled WGS sequence"/>
</dbReference>
<dbReference type="Gene3D" id="3.40.720.10">
    <property type="entry name" value="Alkaline Phosphatase, subunit A"/>
    <property type="match status" value="1"/>
</dbReference>
<organism evidence="4 5">
    <name type="scientific">Porphyromonas somerae</name>
    <dbReference type="NCBI Taxonomy" id="322095"/>
    <lineage>
        <taxon>Bacteria</taxon>
        <taxon>Pseudomonadati</taxon>
        <taxon>Bacteroidota</taxon>
        <taxon>Bacteroidia</taxon>
        <taxon>Bacteroidales</taxon>
        <taxon>Porphyromonadaceae</taxon>
        <taxon>Porphyromonas</taxon>
    </lineage>
</organism>
<feature type="signal peptide" evidence="3">
    <location>
        <begin position="1"/>
        <end position="25"/>
    </location>
</feature>